<keyword evidence="7" id="KW-0131">Cell cycle</keyword>
<accession>A0A4Q0AJ66</accession>
<dbReference type="AlphaFoldDB" id="A0A4Q0AJ66"/>
<dbReference type="Pfam" id="PF00953">
    <property type="entry name" value="Glycos_transf_4"/>
    <property type="match status" value="1"/>
</dbReference>
<keyword evidence="7" id="KW-0573">Peptidoglycan synthesis</keyword>
<feature type="transmembrane region" description="Helical" evidence="7">
    <location>
        <begin position="325"/>
        <end position="346"/>
    </location>
</feature>
<sequence>MTEPIVTSQISQELFKAFVLSVTGFGLAMLLTPIYTFIAYRYKFWKRQRTTTTTGEAITVFTKLHAKKFERNIPTMAGTIILAAILIVTLLFNLDKRQTGLPLLALIGGGIVGLLDDAINIRGLGGGVKGLRSWIKFLMITGVAAVGAWYFFVKLGYSSVYVPFWGPLEIGWLIIPLFIAAVVSTGNAVNISDGLDGLAGGLLATAYGVFGVVALLQGNYGIAGFCFTVVGTLLSYIWFNIYPARFFMGDVGSFALGTALGVVAMLTDTIFLLPIIGLVFVVEAGSSLLQIASKRLLGRRVFISAPVHQHLEASGWPETKVTMRFWVIGQVVGIIGLMLAVAGGLVG</sequence>
<dbReference type="EC" id="2.7.8.13" evidence="7"/>
<keyword evidence="7 8" id="KW-0460">Magnesium</keyword>
<dbReference type="InterPro" id="IPR018480">
    <property type="entry name" value="PNAcMuramoyl-5peptid_Trfase_CS"/>
</dbReference>
<dbReference type="GO" id="GO:0005886">
    <property type="term" value="C:plasma membrane"/>
    <property type="evidence" value="ECO:0007669"/>
    <property type="project" value="UniProtKB-SubCell"/>
</dbReference>
<dbReference type="GO" id="GO:0009252">
    <property type="term" value="P:peptidoglycan biosynthetic process"/>
    <property type="evidence" value="ECO:0007669"/>
    <property type="project" value="UniProtKB-UniRule"/>
</dbReference>
<feature type="transmembrane region" description="Helical" evidence="7">
    <location>
        <begin position="133"/>
        <end position="152"/>
    </location>
</feature>
<feature type="binding site" evidence="8">
    <location>
        <position position="250"/>
    </location>
    <ligand>
        <name>Mg(2+)</name>
        <dbReference type="ChEBI" id="CHEBI:18420"/>
    </ligand>
</feature>
<comment type="caution">
    <text evidence="9">The sequence shown here is derived from an EMBL/GenBank/DDBJ whole genome shotgun (WGS) entry which is preliminary data.</text>
</comment>
<dbReference type="PANTHER" id="PTHR22926">
    <property type="entry name" value="PHOSPHO-N-ACETYLMURAMOYL-PENTAPEPTIDE-TRANSFERASE"/>
    <property type="match status" value="1"/>
</dbReference>
<feature type="transmembrane region" description="Helical" evidence="7">
    <location>
        <begin position="222"/>
        <end position="239"/>
    </location>
</feature>
<dbReference type="InterPro" id="IPR000715">
    <property type="entry name" value="Glycosyl_transferase_4"/>
</dbReference>
<dbReference type="InterPro" id="IPR003524">
    <property type="entry name" value="PNAcMuramoyl-5peptid_Trfase"/>
</dbReference>
<evidence type="ECO:0000313" key="9">
    <source>
        <dbReference type="EMBL" id="RWZ79457.1"/>
    </source>
</evidence>
<keyword evidence="7" id="KW-1003">Cell membrane</keyword>
<dbReference type="PROSITE" id="PS01348">
    <property type="entry name" value="MRAY_2"/>
    <property type="match status" value="1"/>
</dbReference>
<keyword evidence="10" id="KW-1185">Reference proteome</keyword>
<dbReference type="Proteomes" id="UP000289269">
    <property type="component" value="Unassembled WGS sequence"/>
</dbReference>
<keyword evidence="7 8" id="KW-0479">Metal-binding</keyword>
<feature type="transmembrane region" description="Helical" evidence="7">
    <location>
        <begin position="73"/>
        <end position="94"/>
    </location>
</feature>
<dbReference type="CDD" id="cd06852">
    <property type="entry name" value="GT_MraY"/>
    <property type="match status" value="1"/>
</dbReference>
<dbReference type="GO" id="GO:0051992">
    <property type="term" value="F:UDP-N-acetylmuramoyl-L-alanyl-D-glutamyl-meso-2,6-diaminopimelyl-D-alanyl-D-alanine:undecaprenyl-phosphate transferase activity"/>
    <property type="evidence" value="ECO:0007669"/>
    <property type="project" value="RHEA"/>
</dbReference>
<name>A0A4Q0AJ66_9BACT</name>
<reference evidence="9" key="1">
    <citation type="submission" date="2019-01" db="EMBL/GenBank/DDBJ databases">
        <title>Genomic signatures and co-occurrence patterns of the ultra-small Saccharimodia (Patescibacteria phylum) suggest a symbiotic lifestyle.</title>
        <authorList>
            <person name="Lemos L."/>
            <person name="Medeiros J."/>
            <person name="Andreote F."/>
            <person name="Fernandes G."/>
            <person name="Varani A."/>
            <person name="Oliveira G."/>
            <person name="Pylro V."/>
        </authorList>
    </citation>
    <scope>NUCLEOTIDE SEQUENCE [LARGE SCALE GENOMIC DNA]</scope>
    <source>
        <strain evidence="9">AMD01</strain>
    </source>
</reference>
<dbReference type="PANTHER" id="PTHR22926:SF5">
    <property type="entry name" value="PHOSPHO-N-ACETYLMURAMOYL-PENTAPEPTIDE-TRANSFERASE HOMOLOG"/>
    <property type="match status" value="1"/>
</dbReference>
<dbReference type="EMBL" id="SCKW01000011">
    <property type="protein sequence ID" value="RWZ79457.1"/>
    <property type="molecule type" value="Genomic_DNA"/>
</dbReference>
<dbReference type="GO" id="GO:0046872">
    <property type="term" value="F:metal ion binding"/>
    <property type="evidence" value="ECO:0007669"/>
    <property type="project" value="UniProtKB-KW"/>
</dbReference>
<keyword evidence="7" id="KW-0132">Cell division</keyword>
<feature type="transmembrane region" description="Helical" evidence="7">
    <location>
        <begin position="271"/>
        <end position="292"/>
    </location>
</feature>
<feature type="transmembrane region" description="Helical" evidence="7">
    <location>
        <begin position="17"/>
        <end position="40"/>
    </location>
</feature>
<dbReference type="UniPathway" id="UPA00219"/>
<dbReference type="GO" id="GO:0008360">
    <property type="term" value="P:regulation of cell shape"/>
    <property type="evidence" value="ECO:0007669"/>
    <property type="project" value="UniProtKB-KW"/>
</dbReference>
<evidence type="ECO:0000256" key="7">
    <source>
        <dbReference type="HAMAP-Rule" id="MF_00038"/>
    </source>
</evidence>
<dbReference type="GO" id="GO:0051301">
    <property type="term" value="P:cell division"/>
    <property type="evidence" value="ECO:0007669"/>
    <property type="project" value="UniProtKB-KW"/>
</dbReference>
<feature type="transmembrane region" description="Helical" evidence="7">
    <location>
        <begin position="164"/>
        <end position="183"/>
    </location>
</feature>
<dbReference type="GO" id="GO:0008963">
    <property type="term" value="F:phospho-N-acetylmuramoyl-pentapeptide-transferase activity"/>
    <property type="evidence" value="ECO:0007669"/>
    <property type="project" value="UniProtKB-UniRule"/>
</dbReference>
<evidence type="ECO:0000256" key="6">
    <source>
        <dbReference type="ARBA" id="ARBA00023136"/>
    </source>
</evidence>
<keyword evidence="7" id="KW-0961">Cell wall biogenesis/degradation</keyword>
<feature type="transmembrane region" description="Helical" evidence="7">
    <location>
        <begin position="100"/>
        <end position="121"/>
    </location>
</feature>
<dbReference type="GO" id="GO:0071555">
    <property type="term" value="P:cell wall organization"/>
    <property type="evidence" value="ECO:0007669"/>
    <property type="project" value="UniProtKB-KW"/>
</dbReference>
<evidence type="ECO:0000256" key="8">
    <source>
        <dbReference type="PIRSR" id="PIRSR600715-1"/>
    </source>
</evidence>
<proteinExistence type="inferred from homology"/>
<evidence type="ECO:0000256" key="4">
    <source>
        <dbReference type="ARBA" id="ARBA00022692"/>
    </source>
</evidence>
<dbReference type="HAMAP" id="MF_00038">
    <property type="entry name" value="MraY"/>
    <property type="match status" value="1"/>
</dbReference>
<keyword evidence="5 7" id="KW-1133">Transmembrane helix</keyword>
<keyword evidence="6 7" id="KW-0472">Membrane</keyword>
<comment type="subcellular location">
    <subcellularLocation>
        <location evidence="7">Cell membrane</location>
        <topology evidence="7">Multi-pass membrane protein</topology>
    </subcellularLocation>
    <subcellularLocation>
        <location evidence="1">Membrane</location>
        <topology evidence="1">Multi-pass membrane protein</topology>
    </subcellularLocation>
</comment>
<comment type="cofactor">
    <cofactor evidence="7 8">
        <name>Mg(2+)</name>
        <dbReference type="ChEBI" id="CHEBI:18420"/>
    </cofactor>
</comment>
<protein>
    <recommendedName>
        <fullName evidence="7">Phospho-N-acetylmuramoyl-pentapeptide-transferase</fullName>
        <ecNumber evidence="7">2.7.8.13</ecNumber>
    </recommendedName>
    <alternativeName>
        <fullName evidence="7">UDP-MurNAc-pentapeptide phosphotransferase</fullName>
    </alternativeName>
</protein>
<comment type="pathway">
    <text evidence="7">Cell wall biogenesis; peptidoglycan biosynthesis.</text>
</comment>
<feature type="binding site" evidence="8">
    <location>
        <position position="190"/>
    </location>
    <ligand>
        <name>Mg(2+)</name>
        <dbReference type="ChEBI" id="CHEBI:18420"/>
    </ligand>
</feature>
<evidence type="ECO:0000256" key="3">
    <source>
        <dbReference type="ARBA" id="ARBA00022679"/>
    </source>
</evidence>
<organism evidence="9 10">
    <name type="scientific">Candidatus Chaera renei</name>
    <dbReference type="NCBI Taxonomy" id="2506947"/>
    <lineage>
        <taxon>Bacteria</taxon>
        <taxon>Candidatus Saccharimonadota</taxon>
        <taxon>Candidatus Saccharimonadia</taxon>
        <taxon>Candidatus Saccharimonadales</taxon>
        <taxon>Candidatus Saccharimonadaceae</taxon>
        <taxon>Candidatus Chaera</taxon>
    </lineage>
</organism>
<feature type="transmembrane region" description="Helical" evidence="7">
    <location>
        <begin position="195"/>
        <end position="216"/>
    </location>
</feature>
<evidence type="ECO:0000313" key="10">
    <source>
        <dbReference type="Proteomes" id="UP000289269"/>
    </source>
</evidence>
<evidence type="ECO:0000256" key="1">
    <source>
        <dbReference type="ARBA" id="ARBA00004141"/>
    </source>
</evidence>
<keyword evidence="7" id="KW-0133">Cell shape</keyword>
<gene>
    <name evidence="7" type="primary">mraY</name>
    <name evidence="9" type="ORF">EOT04_01560</name>
</gene>
<comment type="catalytic activity">
    <reaction evidence="7">
        <text>UDP-N-acetyl-alpha-D-muramoyl-L-alanyl-gamma-D-glutamyl-meso-2,6-diaminopimeloyl-D-alanyl-D-alanine + di-trans,octa-cis-undecaprenyl phosphate = di-trans,octa-cis-undecaprenyl diphospho-N-acetyl-alpha-D-muramoyl-L-alanyl-D-glutamyl-meso-2,6-diaminopimeloyl-D-alanyl-D-alanine + UMP</text>
        <dbReference type="Rhea" id="RHEA:28386"/>
        <dbReference type="ChEBI" id="CHEBI:57865"/>
        <dbReference type="ChEBI" id="CHEBI:60392"/>
        <dbReference type="ChEBI" id="CHEBI:61386"/>
        <dbReference type="ChEBI" id="CHEBI:61387"/>
        <dbReference type="EC" id="2.7.8.13"/>
    </reaction>
</comment>
<comment type="function">
    <text evidence="7">Catalyzes the initial step of the lipid cycle reactions in the biosynthesis of the cell wall peptidoglycan: transfers peptidoglycan precursor phospho-MurNAc-pentapeptide from UDP-MurNAc-pentapeptide onto the lipid carrier undecaprenyl phosphate, yielding undecaprenyl-pyrophosphoryl-MurNAc-pentapeptide, known as lipid I.</text>
</comment>
<comment type="similarity">
    <text evidence="2 7">Belongs to the glycosyltransferase 4 family. MraY subfamily.</text>
</comment>
<keyword evidence="3 7" id="KW-0808">Transferase</keyword>
<evidence type="ECO:0000256" key="5">
    <source>
        <dbReference type="ARBA" id="ARBA00022989"/>
    </source>
</evidence>
<evidence type="ECO:0000256" key="2">
    <source>
        <dbReference type="ARBA" id="ARBA00005583"/>
    </source>
</evidence>
<keyword evidence="4 7" id="KW-0812">Transmembrane</keyword>